<dbReference type="InterPro" id="IPR018540">
    <property type="entry name" value="Spo0E-like"/>
</dbReference>
<evidence type="ECO:0000313" key="1">
    <source>
        <dbReference type="EMBL" id="TCZ75884.1"/>
    </source>
</evidence>
<dbReference type="InterPro" id="IPR036638">
    <property type="entry name" value="HLH_DNA-bd_sf"/>
</dbReference>
<dbReference type="GO" id="GO:0043937">
    <property type="term" value="P:regulation of sporulation"/>
    <property type="evidence" value="ECO:0007669"/>
    <property type="project" value="InterPro"/>
</dbReference>
<evidence type="ECO:0000313" key="2">
    <source>
        <dbReference type="Proteomes" id="UP000295418"/>
    </source>
</evidence>
<protein>
    <submittedName>
        <fullName evidence="1">Aspartyl-phosphate phosphatase Spo0E family protein</fullName>
    </submittedName>
</protein>
<dbReference type="RefSeq" id="WP_132419073.1">
    <property type="nucleotide sequence ID" value="NZ_SKFG01000016.1"/>
</dbReference>
<sequence>MDNLSNIKQKIEQKRKELYQAVIEYGFEMTGAMNKELNSTQLKSSTWRFLFRCCFDIDRGNSNLFTQ</sequence>
<gene>
    <name evidence="1" type="ORF">E0485_16045</name>
</gene>
<dbReference type="Pfam" id="PF09388">
    <property type="entry name" value="SpoOE-like"/>
    <property type="match status" value="1"/>
</dbReference>
<dbReference type="EMBL" id="SKFG01000016">
    <property type="protein sequence ID" value="TCZ75884.1"/>
    <property type="molecule type" value="Genomic_DNA"/>
</dbReference>
<proteinExistence type="predicted"/>
<dbReference type="Gene3D" id="4.10.280.10">
    <property type="entry name" value="Helix-loop-helix DNA-binding domain"/>
    <property type="match status" value="1"/>
</dbReference>
<dbReference type="Proteomes" id="UP000295418">
    <property type="component" value="Unassembled WGS sequence"/>
</dbReference>
<dbReference type="GO" id="GO:0046983">
    <property type="term" value="F:protein dimerization activity"/>
    <property type="evidence" value="ECO:0007669"/>
    <property type="project" value="InterPro"/>
</dbReference>
<reference evidence="1 2" key="1">
    <citation type="submission" date="2019-03" db="EMBL/GenBank/DDBJ databases">
        <authorList>
            <person name="Kim M.K.M."/>
        </authorList>
    </citation>
    <scope>NUCLEOTIDE SEQUENCE [LARGE SCALE GENOMIC DNA]</scope>
    <source>
        <strain evidence="1 2">18JY21-1</strain>
    </source>
</reference>
<accession>A0A4R4E7Z5</accession>
<comment type="caution">
    <text evidence="1">The sequence shown here is derived from an EMBL/GenBank/DDBJ whole genome shotgun (WGS) entry which is preliminary data.</text>
</comment>
<dbReference type="AlphaFoldDB" id="A0A4R4E7Z5"/>
<name>A0A4R4E7Z5_9BACL</name>
<organism evidence="1 2">
    <name type="scientific">Paenibacillus albiflavus</name>
    <dbReference type="NCBI Taxonomy" id="2545760"/>
    <lineage>
        <taxon>Bacteria</taxon>
        <taxon>Bacillati</taxon>
        <taxon>Bacillota</taxon>
        <taxon>Bacilli</taxon>
        <taxon>Bacillales</taxon>
        <taxon>Paenibacillaceae</taxon>
        <taxon>Paenibacillus</taxon>
    </lineage>
</organism>
<keyword evidence="2" id="KW-1185">Reference proteome</keyword>